<reference evidence="2 3" key="1">
    <citation type="submission" date="2023-01" db="EMBL/GenBank/DDBJ databases">
        <authorList>
            <person name="Whitehead M."/>
        </authorList>
    </citation>
    <scope>NUCLEOTIDE SEQUENCE [LARGE SCALE GENOMIC DNA]</scope>
</reference>
<keyword evidence="3" id="KW-1185">Reference proteome</keyword>
<accession>A0AAV0X645</accession>
<protein>
    <submittedName>
        <fullName evidence="2">Uncharacterized protein</fullName>
    </submittedName>
</protein>
<evidence type="ECO:0000313" key="2">
    <source>
        <dbReference type="EMBL" id="CAI6363498.1"/>
    </source>
</evidence>
<dbReference type="EMBL" id="CARXXK010000003">
    <property type="protein sequence ID" value="CAI6363498.1"/>
    <property type="molecule type" value="Genomic_DNA"/>
</dbReference>
<name>A0AAV0X645_9HEMI</name>
<evidence type="ECO:0000256" key="1">
    <source>
        <dbReference type="SAM" id="MobiDB-lite"/>
    </source>
</evidence>
<evidence type="ECO:0000313" key="3">
    <source>
        <dbReference type="Proteomes" id="UP001160148"/>
    </source>
</evidence>
<proteinExistence type="predicted"/>
<gene>
    <name evidence="2" type="ORF">MEUPH1_LOCUS18440</name>
</gene>
<organism evidence="2 3">
    <name type="scientific">Macrosiphum euphorbiae</name>
    <name type="common">potato aphid</name>
    <dbReference type="NCBI Taxonomy" id="13131"/>
    <lineage>
        <taxon>Eukaryota</taxon>
        <taxon>Metazoa</taxon>
        <taxon>Ecdysozoa</taxon>
        <taxon>Arthropoda</taxon>
        <taxon>Hexapoda</taxon>
        <taxon>Insecta</taxon>
        <taxon>Pterygota</taxon>
        <taxon>Neoptera</taxon>
        <taxon>Paraneoptera</taxon>
        <taxon>Hemiptera</taxon>
        <taxon>Sternorrhyncha</taxon>
        <taxon>Aphidomorpha</taxon>
        <taxon>Aphidoidea</taxon>
        <taxon>Aphididae</taxon>
        <taxon>Macrosiphini</taxon>
        <taxon>Macrosiphum</taxon>
    </lineage>
</organism>
<dbReference type="Proteomes" id="UP001160148">
    <property type="component" value="Unassembled WGS sequence"/>
</dbReference>
<feature type="region of interest" description="Disordered" evidence="1">
    <location>
        <begin position="1"/>
        <end position="20"/>
    </location>
</feature>
<sequence>MAEPNLIQSPDKKNMTDLNKPSTYTQSILTQTTNTPSFASKVASKQLPKRELAIVFNTIENIPQIEYLIALSKLISPKDIT</sequence>
<dbReference type="AlphaFoldDB" id="A0AAV0X645"/>
<comment type="caution">
    <text evidence="2">The sequence shown here is derived from an EMBL/GenBank/DDBJ whole genome shotgun (WGS) entry which is preliminary data.</text>
</comment>